<gene>
    <name evidence="6" type="ORF">PV04_01643</name>
</gene>
<dbReference type="SUPFAM" id="SSF47203">
    <property type="entry name" value="Acyl-CoA dehydrogenase C-terminal domain-like"/>
    <property type="match status" value="1"/>
</dbReference>
<dbReference type="SUPFAM" id="SSF56645">
    <property type="entry name" value="Acyl-CoA dehydrogenase NM domain-like"/>
    <property type="match status" value="1"/>
</dbReference>
<dbReference type="Gene3D" id="2.40.110.20">
    <property type="match status" value="1"/>
</dbReference>
<feature type="domain" description="Acyl-CoA dehydrogenase/oxidase C-terminal" evidence="5">
    <location>
        <begin position="482"/>
        <end position="559"/>
    </location>
</feature>
<feature type="region of interest" description="Disordered" evidence="4">
    <location>
        <begin position="1"/>
        <end position="45"/>
    </location>
</feature>
<protein>
    <recommendedName>
        <fullName evidence="5">Acyl-CoA dehydrogenase/oxidase C-terminal domain-containing protein</fullName>
    </recommendedName>
</protein>
<reference evidence="6 7" key="1">
    <citation type="submission" date="2015-01" db="EMBL/GenBank/DDBJ databases">
        <title>The Genome Sequence of Capronia semiimmersa CBS27337.</title>
        <authorList>
            <consortium name="The Broad Institute Genomics Platform"/>
            <person name="Cuomo C."/>
            <person name="de Hoog S."/>
            <person name="Gorbushina A."/>
            <person name="Stielow B."/>
            <person name="Teixiera M."/>
            <person name="Abouelleil A."/>
            <person name="Chapman S.B."/>
            <person name="Priest M."/>
            <person name="Young S.K."/>
            <person name="Wortman J."/>
            <person name="Nusbaum C."/>
            <person name="Birren B."/>
        </authorList>
    </citation>
    <scope>NUCLEOTIDE SEQUENCE [LARGE SCALE GENOMIC DNA]</scope>
    <source>
        <strain evidence="6 7">CBS 27337</strain>
    </source>
</reference>
<proteinExistence type="inferred from homology"/>
<keyword evidence="3" id="KW-0274">FAD</keyword>
<evidence type="ECO:0000313" key="7">
    <source>
        <dbReference type="Proteomes" id="UP000054266"/>
    </source>
</evidence>
<feature type="compositionally biased region" description="Low complexity" evidence="4">
    <location>
        <begin position="22"/>
        <end position="44"/>
    </location>
</feature>
<dbReference type="Proteomes" id="UP000054266">
    <property type="component" value="Unassembled WGS sequence"/>
</dbReference>
<dbReference type="Pfam" id="PF00441">
    <property type="entry name" value="Acyl-CoA_dh_1"/>
    <property type="match status" value="1"/>
</dbReference>
<dbReference type="InterPro" id="IPR036250">
    <property type="entry name" value="AcylCo_DH-like_C"/>
</dbReference>
<dbReference type="PANTHER" id="PTHR42707:SF2">
    <property type="entry name" value="ACD11 DEHYDROGENASE"/>
    <property type="match status" value="1"/>
</dbReference>
<feature type="compositionally biased region" description="Polar residues" evidence="4">
    <location>
        <begin position="1"/>
        <end position="13"/>
    </location>
</feature>
<dbReference type="AlphaFoldDB" id="A0A0D2D7L1"/>
<comment type="similarity">
    <text evidence="1">Belongs to the acyl-CoA dehydrogenase family.</text>
</comment>
<dbReference type="HOGENOM" id="CLU_016513_1_1_1"/>
<dbReference type="EMBL" id="KN846956">
    <property type="protein sequence ID" value="KIW73530.1"/>
    <property type="molecule type" value="Genomic_DNA"/>
</dbReference>
<dbReference type="InterPro" id="IPR009075">
    <property type="entry name" value="AcylCo_DH/oxidase_C"/>
</dbReference>
<evidence type="ECO:0000313" key="6">
    <source>
        <dbReference type="EMBL" id="KIW73531.1"/>
    </source>
</evidence>
<name>A0A0D2D7L1_9EURO</name>
<sequence length="718" mass="78304">MEARKASSSTSGFFQALPIVPPQYTSPSTSSPSGTSASSASLPPHEISDDPILARILSLYLPDPIPARISTHLHDFSRLVLRPSTLQHTIDCDTDAPTLRPLTTFGEENKVDSLRTSEGWRELKKIQTRAGVVGNGYPQRGAPEGQHHQDQDQDQNFNRRIHQYATLHLWTGSCAVSTCPMAMTDGAAVLLRRHLDDADGDQPGRAAVFRESYERLVSLDNNHAWTSGQWMTERSGGSDVRGTETVARRLTAQEIQADVDAGRDKDAHNMPLGPWLVDGFKWFSSATDADMAILLAQTDKGLSAFYAPLRRRAGHNANLSGASSSSRVILTTETPPSPSEMNGVRIQRLKSKLGTKGVPTAELELKSMRAYLIGQEGHGVKEIASILNITRLHTASGSVGLWARGLAVSRAYTQVRKIRDGQLLRDNPQHLAWMAGESIKYRASMHLVFLAVALLGATEQGQGTISRGGTLGAGTLIPTSRAGQESLLRLVTPVMKAQVSLHSVAGLRECMESLGGVGYCENNEDGGVMNIARLFRDCAVNPIWEGTTSVMAEDVARVLKNPKARGANVLDQTLGVWVRDVLRAIENKAKDGRARGQGRQTFARELDMVRNRYAVLERTVRTSDSAALQQRGRDVLDHIEAVTCACLLMFDAVVDGDAVAVEIARRWVRMTAVPSDKVKVQEEEGRVDQLTNNVDMDRRIFLGAAAGHPVLATRQARL</sequence>
<accession>A0A0D2D7L1</accession>
<feature type="region of interest" description="Disordered" evidence="4">
    <location>
        <begin position="133"/>
        <end position="153"/>
    </location>
</feature>
<evidence type="ECO:0000256" key="2">
    <source>
        <dbReference type="ARBA" id="ARBA00022630"/>
    </source>
</evidence>
<dbReference type="EMBL" id="KN846956">
    <property type="protein sequence ID" value="KIW73531.1"/>
    <property type="molecule type" value="Genomic_DNA"/>
</dbReference>
<keyword evidence="2" id="KW-0285">Flavoprotein</keyword>
<dbReference type="GO" id="GO:0003995">
    <property type="term" value="F:acyl-CoA dehydrogenase activity"/>
    <property type="evidence" value="ECO:0007669"/>
    <property type="project" value="TreeGrafter"/>
</dbReference>
<dbReference type="STRING" id="5601.A0A0D2D7L1"/>
<organism evidence="6 7">
    <name type="scientific">Phialophora macrospora</name>
    <dbReference type="NCBI Taxonomy" id="1851006"/>
    <lineage>
        <taxon>Eukaryota</taxon>
        <taxon>Fungi</taxon>
        <taxon>Dikarya</taxon>
        <taxon>Ascomycota</taxon>
        <taxon>Pezizomycotina</taxon>
        <taxon>Eurotiomycetes</taxon>
        <taxon>Chaetothyriomycetidae</taxon>
        <taxon>Chaetothyriales</taxon>
        <taxon>Herpotrichiellaceae</taxon>
        <taxon>Phialophora</taxon>
    </lineage>
</organism>
<keyword evidence="7" id="KW-1185">Reference proteome</keyword>
<evidence type="ECO:0000259" key="5">
    <source>
        <dbReference type="Pfam" id="PF00441"/>
    </source>
</evidence>
<evidence type="ECO:0000256" key="1">
    <source>
        <dbReference type="ARBA" id="ARBA00009347"/>
    </source>
</evidence>
<dbReference type="PANTHER" id="PTHR42707">
    <property type="entry name" value="ACYL-COA DEHYDROGENASE"/>
    <property type="match status" value="1"/>
</dbReference>
<dbReference type="Gene3D" id="1.20.140.10">
    <property type="entry name" value="Butyryl-CoA Dehydrogenase, subunit A, domain 3"/>
    <property type="match status" value="1"/>
</dbReference>
<dbReference type="InterPro" id="IPR009100">
    <property type="entry name" value="AcylCoA_DH/oxidase_NM_dom_sf"/>
</dbReference>
<dbReference type="InterPro" id="IPR052904">
    <property type="entry name" value="Acyl-CoA_dehydrogenase-like"/>
</dbReference>
<evidence type="ECO:0000256" key="4">
    <source>
        <dbReference type="SAM" id="MobiDB-lite"/>
    </source>
</evidence>
<evidence type="ECO:0000256" key="3">
    <source>
        <dbReference type="ARBA" id="ARBA00022827"/>
    </source>
</evidence>